<evidence type="ECO:0000313" key="4">
    <source>
        <dbReference type="EMBL" id="KAK2994737.1"/>
    </source>
</evidence>
<dbReference type="GO" id="GO:0042134">
    <property type="term" value="F:rRNA primary transcript binding"/>
    <property type="evidence" value="ECO:0007669"/>
    <property type="project" value="TreeGrafter"/>
</dbReference>
<evidence type="ECO:0000256" key="3">
    <source>
        <dbReference type="PROSITE-ProRule" id="PRU00708"/>
    </source>
</evidence>
<dbReference type="EMBL" id="JAVXUO010000177">
    <property type="protein sequence ID" value="KAK2994737.1"/>
    <property type="molecule type" value="Genomic_DNA"/>
</dbReference>
<feature type="non-terminal residue" evidence="4">
    <location>
        <position position="255"/>
    </location>
</feature>
<feature type="repeat" description="PPR" evidence="3">
    <location>
        <begin position="26"/>
        <end position="60"/>
    </location>
</feature>
<gene>
    <name evidence="4" type="ORF">RJ640_000138</name>
</gene>
<dbReference type="PANTHER" id="PTHR47447:SF12">
    <property type="entry name" value="PENTATRICOPEPTIDE REPEAT-CONTAINING PROTEIN ATP4 HOMOLOG, CHLOROPLASTIC"/>
    <property type="match status" value="1"/>
</dbReference>
<dbReference type="Proteomes" id="UP001187471">
    <property type="component" value="Unassembled WGS sequence"/>
</dbReference>
<evidence type="ECO:0000256" key="2">
    <source>
        <dbReference type="ARBA" id="ARBA00022737"/>
    </source>
</evidence>
<comment type="similarity">
    <text evidence="1">Belongs to the PPR family. P subfamily.</text>
</comment>
<evidence type="ECO:0000313" key="5">
    <source>
        <dbReference type="Proteomes" id="UP001187471"/>
    </source>
</evidence>
<proteinExistence type="inferred from homology"/>
<comment type="caution">
    <text evidence="4">The sequence shown here is derived from an EMBL/GenBank/DDBJ whole genome shotgun (WGS) entry which is preliminary data.</text>
</comment>
<dbReference type="InterPro" id="IPR002885">
    <property type="entry name" value="PPR_rpt"/>
</dbReference>
<dbReference type="Gene3D" id="1.25.40.10">
    <property type="entry name" value="Tetratricopeptide repeat domain"/>
    <property type="match status" value="1"/>
</dbReference>
<protein>
    <recommendedName>
        <fullName evidence="6">Pentatricopeptide repeat-containing protein</fullName>
    </recommendedName>
</protein>
<keyword evidence="5" id="KW-1185">Reference proteome</keyword>
<dbReference type="PANTHER" id="PTHR47447">
    <property type="entry name" value="OS03G0856100 PROTEIN"/>
    <property type="match status" value="1"/>
</dbReference>
<dbReference type="GO" id="GO:0009570">
    <property type="term" value="C:chloroplast stroma"/>
    <property type="evidence" value="ECO:0007669"/>
    <property type="project" value="TreeGrafter"/>
</dbReference>
<feature type="repeat" description="PPR" evidence="3">
    <location>
        <begin position="114"/>
        <end position="148"/>
    </location>
</feature>
<evidence type="ECO:0000256" key="1">
    <source>
        <dbReference type="ARBA" id="ARBA00007626"/>
    </source>
</evidence>
<dbReference type="PROSITE" id="PS51375">
    <property type="entry name" value="PPR"/>
    <property type="match status" value="3"/>
</dbReference>
<evidence type="ECO:0008006" key="6">
    <source>
        <dbReference type="Google" id="ProtNLM"/>
    </source>
</evidence>
<name>A0AA88S2J3_9ASTE</name>
<dbReference type="AlphaFoldDB" id="A0AA88S2J3"/>
<dbReference type="Pfam" id="PF01535">
    <property type="entry name" value="PPR"/>
    <property type="match status" value="1"/>
</dbReference>
<dbReference type="GO" id="GO:0045727">
    <property type="term" value="P:positive regulation of translation"/>
    <property type="evidence" value="ECO:0007669"/>
    <property type="project" value="TreeGrafter"/>
</dbReference>
<accession>A0AA88S2J3</accession>
<dbReference type="NCBIfam" id="TIGR00756">
    <property type="entry name" value="PPR"/>
    <property type="match status" value="3"/>
</dbReference>
<keyword evidence="2" id="KW-0677">Repeat</keyword>
<organism evidence="4 5">
    <name type="scientific">Escallonia rubra</name>
    <dbReference type="NCBI Taxonomy" id="112253"/>
    <lineage>
        <taxon>Eukaryota</taxon>
        <taxon>Viridiplantae</taxon>
        <taxon>Streptophyta</taxon>
        <taxon>Embryophyta</taxon>
        <taxon>Tracheophyta</taxon>
        <taxon>Spermatophyta</taxon>
        <taxon>Magnoliopsida</taxon>
        <taxon>eudicotyledons</taxon>
        <taxon>Gunneridae</taxon>
        <taxon>Pentapetalae</taxon>
        <taxon>asterids</taxon>
        <taxon>campanulids</taxon>
        <taxon>Escalloniales</taxon>
        <taxon>Escalloniaceae</taxon>
        <taxon>Escallonia</taxon>
    </lineage>
</organism>
<dbReference type="GO" id="GO:0003729">
    <property type="term" value="F:mRNA binding"/>
    <property type="evidence" value="ECO:0007669"/>
    <property type="project" value="TreeGrafter"/>
</dbReference>
<feature type="repeat" description="PPR" evidence="3">
    <location>
        <begin position="61"/>
        <end position="95"/>
    </location>
</feature>
<reference evidence="4" key="1">
    <citation type="submission" date="2022-12" db="EMBL/GenBank/DDBJ databases">
        <title>Draft genome assemblies for two species of Escallonia (Escalloniales).</title>
        <authorList>
            <person name="Chanderbali A."/>
            <person name="Dervinis C."/>
            <person name="Anghel I."/>
            <person name="Soltis D."/>
            <person name="Soltis P."/>
            <person name="Zapata F."/>
        </authorList>
    </citation>
    <scope>NUCLEOTIDE SEQUENCE</scope>
    <source>
        <strain evidence="4">UCBG92.1500</strain>
        <tissue evidence="4">Leaf</tissue>
    </source>
</reference>
<dbReference type="InterPro" id="IPR011990">
    <property type="entry name" value="TPR-like_helical_dom_sf"/>
</dbReference>
<sequence length="255" mass="28354">SKIAELYVDGCLNVFEETKALGVKPNLVLYNTLLDAMGRAKRPWQVKTIYKEMLDNGFTPVWVTYAALLRAYGKARYGEDAISVYREMKEKGMDGVECQAEVKLNEMLDAGLSLIYVPTSLIQCYGKANRTDDVVRTFNRILELGITPDERSCGCLLNVMTQTPKEELVKLTGCIEKANPKLGSVVKLLVEETNIEGDIFKGEAGGLLDSIGADVRKAYCNCLIDLCINLNVLERACELLDLGLTLEIYTDIYTI</sequence>
<dbReference type="Pfam" id="PF13812">
    <property type="entry name" value="PPR_3"/>
    <property type="match status" value="1"/>
</dbReference>